<gene>
    <name evidence="15 19" type="primary">rnc</name>
    <name evidence="19" type="ORF">E6K79_07145</name>
</gene>
<comment type="function">
    <text evidence="15">Digests double-stranded RNA. Involved in the processing of primary rRNA transcript to yield the immediate precursors to the large and small rRNAs (23S and 16S). Processes some mRNAs, and tRNAs when they are encoded in the rRNA operon. Processes pre-crRNA and tracrRNA of type II CRISPR loci if present in the organism.</text>
</comment>
<keyword evidence="6 15" id="KW-0698">rRNA processing</keyword>
<evidence type="ECO:0000256" key="14">
    <source>
        <dbReference type="ARBA" id="ARBA00022884"/>
    </source>
</evidence>
<dbReference type="InterPro" id="IPR000999">
    <property type="entry name" value="RNase_III_dom"/>
</dbReference>
<dbReference type="SUPFAM" id="SSF69065">
    <property type="entry name" value="RNase III domain-like"/>
    <property type="match status" value="1"/>
</dbReference>
<feature type="domain" description="RNase III" evidence="18">
    <location>
        <begin position="28"/>
        <end position="157"/>
    </location>
</feature>
<dbReference type="GO" id="GO:0004525">
    <property type="term" value="F:ribonuclease III activity"/>
    <property type="evidence" value="ECO:0007669"/>
    <property type="project" value="UniProtKB-UniRule"/>
</dbReference>
<feature type="compositionally biased region" description="Basic and acidic residues" evidence="16">
    <location>
        <begin position="337"/>
        <end position="363"/>
    </location>
</feature>
<evidence type="ECO:0000256" key="9">
    <source>
        <dbReference type="ARBA" id="ARBA00022722"/>
    </source>
</evidence>
<feature type="binding site" evidence="15">
    <location>
        <position position="146"/>
    </location>
    <ligand>
        <name>Mg(2+)</name>
        <dbReference type="ChEBI" id="CHEBI:18420"/>
    </ligand>
</feature>
<dbReference type="Pfam" id="PF00035">
    <property type="entry name" value="dsrm"/>
    <property type="match status" value="1"/>
</dbReference>
<dbReference type="Pfam" id="PF14622">
    <property type="entry name" value="Ribonucleas_3_3"/>
    <property type="match status" value="1"/>
</dbReference>
<keyword evidence="8 15" id="KW-0819">tRNA processing</keyword>
<feature type="active site" evidence="15">
    <location>
        <position position="74"/>
    </location>
</feature>
<dbReference type="EC" id="3.1.26.3" evidence="15"/>
<dbReference type="FunFam" id="1.10.1520.10:FF:000001">
    <property type="entry name" value="Ribonuclease 3"/>
    <property type="match status" value="1"/>
</dbReference>
<dbReference type="PROSITE" id="PS50137">
    <property type="entry name" value="DS_RBD"/>
    <property type="match status" value="1"/>
</dbReference>
<keyword evidence="11 15" id="KW-0255">Endonuclease</keyword>
<feature type="domain" description="DRBM" evidence="17">
    <location>
        <begin position="184"/>
        <end position="253"/>
    </location>
</feature>
<proteinExistence type="inferred from homology"/>
<dbReference type="GO" id="GO:0046872">
    <property type="term" value="F:metal ion binding"/>
    <property type="evidence" value="ECO:0007669"/>
    <property type="project" value="UniProtKB-KW"/>
</dbReference>
<dbReference type="SMART" id="SM00535">
    <property type="entry name" value="RIBOc"/>
    <property type="match status" value="1"/>
</dbReference>
<dbReference type="GO" id="GO:0019843">
    <property type="term" value="F:rRNA binding"/>
    <property type="evidence" value="ECO:0007669"/>
    <property type="project" value="UniProtKB-KW"/>
</dbReference>
<evidence type="ECO:0000256" key="5">
    <source>
        <dbReference type="ARBA" id="ARBA00022490"/>
    </source>
</evidence>
<feature type="binding site" evidence="15">
    <location>
        <position position="70"/>
    </location>
    <ligand>
        <name>Mg(2+)</name>
        <dbReference type="ChEBI" id="CHEBI:18420"/>
    </ligand>
</feature>
<keyword evidence="7 15" id="KW-0507">mRNA processing</keyword>
<comment type="caution">
    <text evidence="19">The sequence shown here is derived from an EMBL/GenBank/DDBJ whole genome shotgun (WGS) entry which is preliminary data.</text>
</comment>
<feature type="compositionally biased region" description="Basic and acidic residues" evidence="16">
    <location>
        <begin position="370"/>
        <end position="410"/>
    </location>
</feature>
<accession>A0A538TMI4</accession>
<evidence type="ECO:0000313" key="20">
    <source>
        <dbReference type="Proteomes" id="UP000317691"/>
    </source>
</evidence>
<protein>
    <recommendedName>
        <fullName evidence="15">Ribonuclease 3</fullName>
        <ecNumber evidence="15">3.1.26.3</ecNumber>
    </recommendedName>
    <alternativeName>
        <fullName evidence="15">Ribonuclease III</fullName>
        <shortName evidence="15">RNase III</shortName>
    </alternativeName>
</protein>
<name>A0A538TMI4_UNCEI</name>
<evidence type="ECO:0000256" key="1">
    <source>
        <dbReference type="ARBA" id="ARBA00000109"/>
    </source>
</evidence>
<evidence type="ECO:0000256" key="12">
    <source>
        <dbReference type="ARBA" id="ARBA00022801"/>
    </source>
</evidence>
<feature type="compositionally biased region" description="Basic residues" evidence="16">
    <location>
        <begin position="269"/>
        <end position="282"/>
    </location>
</feature>
<comment type="cofactor">
    <cofactor evidence="15">
        <name>Mg(2+)</name>
        <dbReference type="ChEBI" id="CHEBI:18420"/>
    </cofactor>
</comment>
<evidence type="ECO:0000256" key="4">
    <source>
        <dbReference type="ARBA" id="ARBA00011738"/>
    </source>
</evidence>
<dbReference type="SUPFAM" id="SSF54768">
    <property type="entry name" value="dsRNA-binding domain-like"/>
    <property type="match status" value="1"/>
</dbReference>
<sequence>MKLLRKLFGLDRPAAPATRAPRDRELDLKGLERLLKYTFKDPALARIAMTHRSYLHASPGRSGDSNERMEFLGDSVVGLAVNEFLYNKFPKLREGELTKMKSLLVSRVILSRAATVMGLGNFVLLSEAENESGGRNRASILADTLEGIIGAVYLDGGLEPARKLTERLLLREVHEILSDANLANYKSMLQEYVQGEFKTHPQYRISSENGPDHQKLFAVEVVVNGRTLGRGHGSNKKEAEQEAARDALLHFEKMVRSEKQGGDAAGGERRRRRRGGRGRRSRGAGEEMSAGGQQRGHREGRGSRDSGGRESGGGGRESGGGGRESGGGGRESGGGAREGRGQADRRDNRRGRDIEPRTERDRPQAVQPPEGREHPEGRDYPEGQDRPEAREHPTGRVERDRQESRGEDAGGPKVGGSPSDQETPPWAASRLHTEP</sequence>
<keyword evidence="9 15" id="KW-0540">Nuclease</keyword>
<comment type="catalytic activity">
    <reaction evidence="1 15">
        <text>Endonucleolytic cleavage to 5'-phosphomonoester.</text>
        <dbReference type="EC" id="3.1.26.3"/>
    </reaction>
</comment>
<organism evidence="19 20">
    <name type="scientific">Eiseniibacteriota bacterium</name>
    <dbReference type="NCBI Taxonomy" id="2212470"/>
    <lineage>
        <taxon>Bacteria</taxon>
        <taxon>Candidatus Eiseniibacteriota</taxon>
    </lineage>
</organism>
<feature type="compositionally biased region" description="Gly residues" evidence="16">
    <location>
        <begin position="309"/>
        <end position="336"/>
    </location>
</feature>
<keyword evidence="10 15" id="KW-0479">Metal-binding</keyword>
<dbReference type="GO" id="GO:0006364">
    <property type="term" value="P:rRNA processing"/>
    <property type="evidence" value="ECO:0007669"/>
    <property type="project" value="UniProtKB-UniRule"/>
</dbReference>
<dbReference type="PROSITE" id="PS00517">
    <property type="entry name" value="RNASE_3_1"/>
    <property type="match status" value="1"/>
</dbReference>
<dbReference type="GO" id="GO:0005737">
    <property type="term" value="C:cytoplasm"/>
    <property type="evidence" value="ECO:0007669"/>
    <property type="project" value="UniProtKB-SubCell"/>
</dbReference>
<dbReference type="CDD" id="cd10845">
    <property type="entry name" value="DSRM_RNAse_III_family"/>
    <property type="match status" value="1"/>
</dbReference>
<dbReference type="InterPro" id="IPR011907">
    <property type="entry name" value="RNase_III"/>
</dbReference>
<comment type="subcellular location">
    <subcellularLocation>
        <location evidence="2 15">Cytoplasm</location>
    </subcellularLocation>
</comment>
<dbReference type="EMBL" id="VBOZ01000017">
    <property type="protein sequence ID" value="TMQ64805.1"/>
    <property type="molecule type" value="Genomic_DNA"/>
</dbReference>
<dbReference type="GO" id="GO:0042802">
    <property type="term" value="F:identical protein binding"/>
    <property type="evidence" value="ECO:0007669"/>
    <property type="project" value="UniProtKB-ARBA"/>
</dbReference>
<evidence type="ECO:0000256" key="2">
    <source>
        <dbReference type="ARBA" id="ARBA00004496"/>
    </source>
</evidence>
<feature type="compositionally biased region" description="Basic and acidic residues" evidence="16">
    <location>
        <begin position="296"/>
        <end position="308"/>
    </location>
</feature>
<dbReference type="HAMAP" id="MF_00104">
    <property type="entry name" value="RNase_III"/>
    <property type="match status" value="1"/>
</dbReference>
<evidence type="ECO:0000259" key="18">
    <source>
        <dbReference type="PROSITE" id="PS50142"/>
    </source>
</evidence>
<feature type="region of interest" description="Disordered" evidence="16">
    <location>
        <begin position="255"/>
        <end position="435"/>
    </location>
</feature>
<dbReference type="GO" id="GO:0008033">
    <property type="term" value="P:tRNA processing"/>
    <property type="evidence" value="ECO:0007669"/>
    <property type="project" value="UniProtKB-KW"/>
</dbReference>
<evidence type="ECO:0000256" key="15">
    <source>
        <dbReference type="HAMAP-Rule" id="MF_00104"/>
    </source>
</evidence>
<keyword evidence="15" id="KW-0699">rRNA-binding</keyword>
<evidence type="ECO:0000256" key="11">
    <source>
        <dbReference type="ARBA" id="ARBA00022759"/>
    </source>
</evidence>
<dbReference type="PANTHER" id="PTHR11207">
    <property type="entry name" value="RIBONUCLEASE III"/>
    <property type="match status" value="1"/>
</dbReference>
<dbReference type="AlphaFoldDB" id="A0A538TMI4"/>
<dbReference type="SMART" id="SM00358">
    <property type="entry name" value="DSRM"/>
    <property type="match status" value="1"/>
</dbReference>
<dbReference type="GO" id="GO:0010468">
    <property type="term" value="P:regulation of gene expression"/>
    <property type="evidence" value="ECO:0007669"/>
    <property type="project" value="TreeGrafter"/>
</dbReference>
<dbReference type="NCBIfam" id="TIGR02191">
    <property type="entry name" value="RNaseIII"/>
    <property type="match status" value="1"/>
</dbReference>
<dbReference type="InterPro" id="IPR014720">
    <property type="entry name" value="dsRBD_dom"/>
</dbReference>
<dbReference type="PROSITE" id="PS50142">
    <property type="entry name" value="RNASE_3_2"/>
    <property type="match status" value="1"/>
</dbReference>
<evidence type="ECO:0000256" key="6">
    <source>
        <dbReference type="ARBA" id="ARBA00022552"/>
    </source>
</evidence>
<dbReference type="Gene3D" id="1.10.1520.10">
    <property type="entry name" value="Ribonuclease III domain"/>
    <property type="match status" value="1"/>
</dbReference>
<evidence type="ECO:0000256" key="3">
    <source>
        <dbReference type="ARBA" id="ARBA00010183"/>
    </source>
</evidence>
<evidence type="ECO:0000313" key="19">
    <source>
        <dbReference type="EMBL" id="TMQ64805.1"/>
    </source>
</evidence>
<evidence type="ECO:0000256" key="16">
    <source>
        <dbReference type="SAM" id="MobiDB-lite"/>
    </source>
</evidence>
<feature type="binding site" evidence="15">
    <location>
        <position position="143"/>
    </location>
    <ligand>
        <name>Mg(2+)</name>
        <dbReference type="ChEBI" id="CHEBI:18420"/>
    </ligand>
</feature>
<evidence type="ECO:0000256" key="7">
    <source>
        <dbReference type="ARBA" id="ARBA00022664"/>
    </source>
</evidence>
<evidence type="ECO:0000256" key="8">
    <source>
        <dbReference type="ARBA" id="ARBA00022694"/>
    </source>
</evidence>
<dbReference type="GO" id="GO:0003725">
    <property type="term" value="F:double-stranded RNA binding"/>
    <property type="evidence" value="ECO:0007669"/>
    <property type="project" value="TreeGrafter"/>
</dbReference>
<dbReference type="CDD" id="cd00593">
    <property type="entry name" value="RIBOc"/>
    <property type="match status" value="1"/>
</dbReference>
<keyword evidence="13 15" id="KW-0460">Magnesium</keyword>
<feature type="active site" evidence="15">
    <location>
        <position position="146"/>
    </location>
</feature>
<dbReference type="FunFam" id="3.30.160.20:FF:000003">
    <property type="entry name" value="Ribonuclease 3"/>
    <property type="match status" value="1"/>
</dbReference>
<evidence type="ECO:0000259" key="17">
    <source>
        <dbReference type="PROSITE" id="PS50137"/>
    </source>
</evidence>
<evidence type="ECO:0000256" key="10">
    <source>
        <dbReference type="ARBA" id="ARBA00022723"/>
    </source>
</evidence>
<dbReference type="Proteomes" id="UP000317691">
    <property type="component" value="Unassembled WGS sequence"/>
</dbReference>
<dbReference type="Gene3D" id="3.30.160.20">
    <property type="match status" value="1"/>
</dbReference>
<comment type="subunit">
    <text evidence="4 15">Homodimer.</text>
</comment>
<keyword evidence="14 15" id="KW-0694">RNA-binding</keyword>
<dbReference type="PANTHER" id="PTHR11207:SF0">
    <property type="entry name" value="RIBONUCLEASE 3"/>
    <property type="match status" value="1"/>
</dbReference>
<dbReference type="InterPro" id="IPR036389">
    <property type="entry name" value="RNase_III_sf"/>
</dbReference>
<keyword evidence="12 15" id="KW-0378">Hydrolase</keyword>
<reference evidence="19 20" key="1">
    <citation type="journal article" date="2019" name="Nat. Microbiol.">
        <title>Mediterranean grassland soil C-N compound turnover is dependent on rainfall and depth, and is mediated by genomically divergent microorganisms.</title>
        <authorList>
            <person name="Diamond S."/>
            <person name="Andeer P.F."/>
            <person name="Li Z."/>
            <person name="Crits-Christoph A."/>
            <person name="Burstein D."/>
            <person name="Anantharaman K."/>
            <person name="Lane K.R."/>
            <person name="Thomas B.C."/>
            <person name="Pan C."/>
            <person name="Northen T.R."/>
            <person name="Banfield J.F."/>
        </authorList>
    </citation>
    <scope>NUCLEOTIDE SEQUENCE [LARGE SCALE GENOMIC DNA]</scope>
    <source>
        <strain evidence="19">WS_9</strain>
    </source>
</reference>
<keyword evidence="5 15" id="KW-0963">Cytoplasm</keyword>
<comment type="similarity">
    <text evidence="3">Belongs to the ribonuclease III family.</text>
</comment>
<evidence type="ECO:0000256" key="13">
    <source>
        <dbReference type="ARBA" id="ARBA00022842"/>
    </source>
</evidence>
<dbReference type="GO" id="GO:0006397">
    <property type="term" value="P:mRNA processing"/>
    <property type="evidence" value="ECO:0007669"/>
    <property type="project" value="UniProtKB-UniRule"/>
</dbReference>